<organism evidence="1 2">
    <name type="scientific">Kineosporia succinea</name>
    <dbReference type="NCBI Taxonomy" id="84632"/>
    <lineage>
        <taxon>Bacteria</taxon>
        <taxon>Bacillati</taxon>
        <taxon>Actinomycetota</taxon>
        <taxon>Actinomycetes</taxon>
        <taxon>Kineosporiales</taxon>
        <taxon>Kineosporiaceae</taxon>
        <taxon>Kineosporia</taxon>
    </lineage>
</organism>
<dbReference type="Proteomes" id="UP001235712">
    <property type="component" value="Unassembled WGS sequence"/>
</dbReference>
<name>A0ABT9PB92_9ACTN</name>
<sequence>MGNAFVVQYETSSEKADENQRLVEAVFAELAAKAPAGLSYASFRLADGVSFVHVGRYEGEGDSPLPALDAFKEFAAGMADRAPAGARPSGATLIGEYGFGD</sequence>
<evidence type="ECO:0000313" key="1">
    <source>
        <dbReference type="EMBL" id="MDP9829664.1"/>
    </source>
</evidence>
<gene>
    <name evidence="1" type="ORF">J2S57_005413</name>
</gene>
<protein>
    <recommendedName>
        <fullName evidence="3">Antibiotic biosynthesis monooxygenase</fullName>
    </recommendedName>
</protein>
<evidence type="ECO:0008006" key="3">
    <source>
        <dbReference type="Google" id="ProtNLM"/>
    </source>
</evidence>
<keyword evidence="2" id="KW-1185">Reference proteome</keyword>
<reference evidence="1 2" key="1">
    <citation type="submission" date="2023-07" db="EMBL/GenBank/DDBJ databases">
        <title>Sequencing the genomes of 1000 actinobacteria strains.</title>
        <authorList>
            <person name="Klenk H.-P."/>
        </authorList>
    </citation>
    <scope>NUCLEOTIDE SEQUENCE [LARGE SCALE GENOMIC DNA]</scope>
    <source>
        <strain evidence="1 2">DSM 44388</strain>
    </source>
</reference>
<dbReference type="RefSeq" id="WP_307248049.1">
    <property type="nucleotide sequence ID" value="NZ_JAUSQZ010000001.1"/>
</dbReference>
<dbReference type="EMBL" id="JAUSQZ010000001">
    <property type="protein sequence ID" value="MDP9829664.1"/>
    <property type="molecule type" value="Genomic_DNA"/>
</dbReference>
<evidence type="ECO:0000313" key="2">
    <source>
        <dbReference type="Proteomes" id="UP001235712"/>
    </source>
</evidence>
<proteinExistence type="predicted"/>
<comment type="caution">
    <text evidence="1">The sequence shown here is derived from an EMBL/GenBank/DDBJ whole genome shotgun (WGS) entry which is preliminary data.</text>
</comment>
<accession>A0ABT9PB92</accession>